<dbReference type="Gene3D" id="1.20.1270.360">
    <property type="match status" value="1"/>
</dbReference>
<accession>A0ABW2EPD2</accession>
<reference evidence="2" key="1">
    <citation type="journal article" date="2019" name="Int. J. Syst. Evol. Microbiol.">
        <title>The Global Catalogue of Microorganisms (GCM) 10K type strain sequencing project: providing services to taxonomists for standard genome sequencing and annotation.</title>
        <authorList>
            <consortium name="The Broad Institute Genomics Platform"/>
            <consortium name="The Broad Institute Genome Sequencing Center for Infectious Disease"/>
            <person name="Wu L."/>
            <person name="Ma J."/>
        </authorList>
    </citation>
    <scope>NUCLEOTIDE SEQUENCE [LARGE SCALE GENOMIC DNA]</scope>
    <source>
        <strain evidence="2">CGMCC 4.1621</strain>
    </source>
</reference>
<keyword evidence="2" id="KW-1185">Reference proteome</keyword>
<sequence>MGILSMSPTNMDRCIEECLKCARACEECHTACLQEPDVQARIACIQHLNDCAEICFQAAAFMSRNSQNSQAFCALCAASCEACATECEKFKDEHCQECAKICRQCAEECRKMAS</sequence>
<evidence type="ECO:0000313" key="2">
    <source>
        <dbReference type="Proteomes" id="UP001596410"/>
    </source>
</evidence>
<dbReference type="RefSeq" id="WP_204712282.1">
    <property type="nucleotide sequence ID" value="NZ_JBHSZV010000066.1"/>
</dbReference>
<dbReference type="PANTHER" id="PTHR37310">
    <property type="entry name" value="CYTOPLASMIC PROTEIN-RELATED"/>
    <property type="match status" value="1"/>
</dbReference>
<dbReference type="Proteomes" id="UP001596410">
    <property type="component" value="Unassembled WGS sequence"/>
</dbReference>
<name>A0ABW2EPD2_9BACI</name>
<gene>
    <name evidence="1" type="ORF">ACFQIC_20325</name>
</gene>
<evidence type="ECO:0000313" key="1">
    <source>
        <dbReference type="EMBL" id="MFC7064143.1"/>
    </source>
</evidence>
<dbReference type="CDD" id="cd08026">
    <property type="entry name" value="DUF326"/>
    <property type="match status" value="1"/>
</dbReference>
<dbReference type="EMBL" id="JBHSZV010000066">
    <property type="protein sequence ID" value="MFC7064143.1"/>
    <property type="molecule type" value="Genomic_DNA"/>
</dbReference>
<dbReference type="InterPro" id="IPR044543">
    <property type="entry name" value="YHJQ-like"/>
</dbReference>
<comment type="caution">
    <text evidence="1">The sequence shown here is derived from an EMBL/GenBank/DDBJ whole genome shotgun (WGS) entry which is preliminary data.</text>
</comment>
<organism evidence="1 2">
    <name type="scientific">Halobacillus seohaensis</name>
    <dbReference type="NCBI Taxonomy" id="447421"/>
    <lineage>
        <taxon>Bacteria</taxon>
        <taxon>Bacillati</taxon>
        <taxon>Bacillota</taxon>
        <taxon>Bacilli</taxon>
        <taxon>Bacillales</taxon>
        <taxon>Bacillaceae</taxon>
        <taxon>Halobacillus</taxon>
    </lineage>
</organism>
<proteinExistence type="predicted"/>
<dbReference type="InterPro" id="IPR005560">
    <property type="entry name" value="Csp_YhjQ"/>
</dbReference>
<dbReference type="Pfam" id="PF03860">
    <property type="entry name" value="Csp"/>
    <property type="match status" value="1"/>
</dbReference>
<protein>
    <submittedName>
        <fullName evidence="1">Four-helix bundle copper-binding protein</fullName>
    </submittedName>
</protein>
<dbReference type="PANTHER" id="PTHR37310:SF1">
    <property type="entry name" value="CYTOPLASMIC PROTEIN"/>
    <property type="match status" value="1"/>
</dbReference>